<keyword evidence="3 7" id="KW-1133">Transmembrane helix</keyword>
<evidence type="ECO:0000256" key="7">
    <source>
        <dbReference type="SAM" id="Phobius"/>
    </source>
</evidence>
<dbReference type="Pfam" id="PF00520">
    <property type="entry name" value="Ion_trans"/>
    <property type="match status" value="1"/>
</dbReference>
<evidence type="ECO:0000313" key="9">
    <source>
        <dbReference type="EMBL" id="CAD8836381.1"/>
    </source>
</evidence>
<dbReference type="InterPro" id="IPR011992">
    <property type="entry name" value="EF-hand-dom_pair"/>
</dbReference>
<keyword evidence="4 7" id="KW-0472">Membrane</keyword>
<accession>A0A7S0ZY56</accession>
<dbReference type="Gene3D" id="1.20.120.350">
    <property type="entry name" value="Voltage-gated potassium channels. Chain C"/>
    <property type="match status" value="1"/>
</dbReference>
<keyword evidence="5" id="KW-0175">Coiled coil</keyword>
<gene>
    <name evidence="9" type="ORF">NSCI0253_LOCUS10729</name>
</gene>
<dbReference type="InterPro" id="IPR043203">
    <property type="entry name" value="VGCC_Ca_Na"/>
</dbReference>
<feature type="domain" description="EF-hand" evidence="8">
    <location>
        <begin position="473"/>
        <end position="508"/>
    </location>
</feature>
<feature type="region of interest" description="Disordered" evidence="6">
    <location>
        <begin position="131"/>
        <end position="168"/>
    </location>
</feature>
<dbReference type="PANTHER" id="PTHR10037">
    <property type="entry name" value="VOLTAGE-GATED CATION CHANNEL CALCIUM AND SODIUM"/>
    <property type="match status" value="1"/>
</dbReference>
<name>A0A7S0ZY56_NOCSC</name>
<feature type="transmembrane region" description="Helical" evidence="7">
    <location>
        <begin position="390"/>
        <end position="412"/>
    </location>
</feature>
<feature type="transmembrane region" description="Helical" evidence="7">
    <location>
        <begin position="250"/>
        <end position="271"/>
    </location>
</feature>
<proteinExistence type="predicted"/>
<organism evidence="9">
    <name type="scientific">Noctiluca scintillans</name>
    <name type="common">Sea sparkle</name>
    <name type="synonym">Red tide dinoflagellate</name>
    <dbReference type="NCBI Taxonomy" id="2966"/>
    <lineage>
        <taxon>Eukaryota</taxon>
        <taxon>Sar</taxon>
        <taxon>Alveolata</taxon>
        <taxon>Dinophyceae</taxon>
        <taxon>Noctilucales</taxon>
        <taxon>Noctilucaceae</taxon>
        <taxon>Noctiluca</taxon>
    </lineage>
</organism>
<evidence type="ECO:0000256" key="6">
    <source>
        <dbReference type="SAM" id="MobiDB-lite"/>
    </source>
</evidence>
<dbReference type="Gene3D" id="1.10.238.10">
    <property type="entry name" value="EF-hand"/>
    <property type="match status" value="1"/>
</dbReference>
<feature type="transmembrane region" description="Helical" evidence="7">
    <location>
        <begin position="283"/>
        <end position="303"/>
    </location>
</feature>
<dbReference type="InterPro" id="IPR027359">
    <property type="entry name" value="Volt_channel_dom_sf"/>
</dbReference>
<dbReference type="SMART" id="SM00054">
    <property type="entry name" value="EFh"/>
    <property type="match status" value="2"/>
</dbReference>
<dbReference type="PROSITE" id="PS50222">
    <property type="entry name" value="EF_HAND_2"/>
    <property type="match status" value="1"/>
</dbReference>
<comment type="subcellular location">
    <subcellularLocation>
        <location evidence="1">Membrane</location>
        <topology evidence="1">Multi-pass membrane protein</topology>
    </subcellularLocation>
</comment>
<evidence type="ECO:0000256" key="3">
    <source>
        <dbReference type="ARBA" id="ARBA00022989"/>
    </source>
</evidence>
<dbReference type="AlphaFoldDB" id="A0A7S0ZY56"/>
<dbReference type="SUPFAM" id="SSF47473">
    <property type="entry name" value="EF-hand"/>
    <property type="match status" value="1"/>
</dbReference>
<dbReference type="GO" id="GO:0005248">
    <property type="term" value="F:voltage-gated sodium channel activity"/>
    <property type="evidence" value="ECO:0007669"/>
    <property type="project" value="TreeGrafter"/>
</dbReference>
<feature type="compositionally biased region" description="Basic and acidic residues" evidence="6">
    <location>
        <begin position="158"/>
        <end position="167"/>
    </location>
</feature>
<protein>
    <recommendedName>
        <fullName evidence="8">EF-hand domain-containing protein</fullName>
    </recommendedName>
</protein>
<evidence type="ECO:0000259" key="8">
    <source>
        <dbReference type="PROSITE" id="PS50222"/>
    </source>
</evidence>
<evidence type="ECO:0000256" key="1">
    <source>
        <dbReference type="ARBA" id="ARBA00004141"/>
    </source>
</evidence>
<reference evidence="9" key="1">
    <citation type="submission" date="2021-01" db="EMBL/GenBank/DDBJ databases">
        <authorList>
            <person name="Corre E."/>
            <person name="Pelletier E."/>
            <person name="Niang G."/>
            <person name="Scheremetjew M."/>
            <person name="Finn R."/>
            <person name="Kale V."/>
            <person name="Holt S."/>
            <person name="Cochrane G."/>
            <person name="Meng A."/>
            <person name="Brown T."/>
            <person name="Cohen L."/>
        </authorList>
    </citation>
    <scope>NUCLEOTIDE SEQUENCE</scope>
</reference>
<feature type="transmembrane region" description="Helical" evidence="7">
    <location>
        <begin position="424"/>
        <end position="453"/>
    </location>
</feature>
<dbReference type="InterPro" id="IPR002048">
    <property type="entry name" value="EF_hand_dom"/>
</dbReference>
<sequence length="614" mass="69161">MTAFGKTLKAEVDLDRLEGMTSDFRVLLDSDHKMLSELIGDFCLMQRKQLELQQNQMQELLEQRFSCFMKVFRSLDPEGYQISQSHYSNRSTWHEAWDESSAQSSMLDVTCQVAPGDLPALPTITHETFAREEAKTRTPRMEVGDNRKFTRNSSESQRNNEKSDRNSKYLKKMQMEVQYKNMTKSPRVNSFAKVHISAPPRRFSDIVTSTPFNCVIATAIVANAIVIGTTADYEVKAALNGTGDSDTIRFLTAVDIVFTVLFALELLARLVALKFSFLDSQDWFWNLLDVVIVLSSIAELVLAGSGLDLKYIRLLRLARVMRTLRLAVIVPVFGKVRTMINAFTSSVSSLLGAVGLILFILFIFAIIFMQATIQHVGEASDQDLHVLKTFFGSLDLTLLTLFMCVTSGIGWWDVERVLLNIHLLYGALFVFYISLMVISLLNIVTGICVNGAMEMAQHDRDLMLQVEMDRRTSHMGELQRVFKALDSDGSGKVNFQQFSSFIQLPDVAALFSVLGLDVSDPRAFFQALDIDNSAELEEDEFVMGCMQYQGNAKATDMVFLLRDTQSVLREIRQNMQRTSEQLVRMEHVFHSGPITNSTTTEVASSDTQVAIDDI</sequence>
<evidence type="ECO:0000256" key="2">
    <source>
        <dbReference type="ARBA" id="ARBA00022692"/>
    </source>
</evidence>
<feature type="transmembrane region" description="Helical" evidence="7">
    <location>
        <begin position="350"/>
        <end position="369"/>
    </location>
</feature>
<evidence type="ECO:0000256" key="4">
    <source>
        <dbReference type="ARBA" id="ARBA00023136"/>
    </source>
</evidence>
<dbReference type="GO" id="GO:0005509">
    <property type="term" value="F:calcium ion binding"/>
    <property type="evidence" value="ECO:0007669"/>
    <property type="project" value="InterPro"/>
</dbReference>
<dbReference type="CDD" id="cd00051">
    <property type="entry name" value="EFh"/>
    <property type="match status" value="1"/>
</dbReference>
<feature type="coiled-coil region" evidence="5">
    <location>
        <begin position="561"/>
        <end position="588"/>
    </location>
</feature>
<feature type="compositionally biased region" description="Basic and acidic residues" evidence="6">
    <location>
        <begin position="131"/>
        <end position="148"/>
    </location>
</feature>
<evidence type="ECO:0000256" key="5">
    <source>
        <dbReference type="SAM" id="Coils"/>
    </source>
</evidence>
<keyword evidence="2 7" id="KW-0812">Transmembrane</keyword>
<dbReference type="Gene3D" id="1.10.287.70">
    <property type="match status" value="1"/>
</dbReference>
<dbReference type="InterPro" id="IPR005821">
    <property type="entry name" value="Ion_trans_dom"/>
</dbReference>
<dbReference type="PANTHER" id="PTHR10037:SF62">
    <property type="entry name" value="SODIUM CHANNEL PROTEIN 60E"/>
    <property type="match status" value="1"/>
</dbReference>
<dbReference type="GO" id="GO:0001518">
    <property type="term" value="C:voltage-gated sodium channel complex"/>
    <property type="evidence" value="ECO:0007669"/>
    <property type="project" value="TreeGrafter"/>
</dbReference>
<dbReference type="EMBL" id="HBFQ01015517">
    <property type="protein sequence ID" value="CAD8836381.1"/>
    <property type="molecule type" value="Transcribed_RNA"/>
</dbReference>
<dbReference type="SUPFAM" id="SSF81324">
    <property type="entry name" value="Voltage-gated potassium channels"/>
    <property type="match status" value="1"/>
</dbReference>